<dbReference type="EMBL" id="FLQX01000139">
    <property type="protein sequence ID" value="SBT08646.1"/>
    <property type="molecule type" value="Genomic_DNA"/>
</dbReference>
<dbReference type="InterPro" id="IPR021124">
    <property type="entry name" value="CRISPR-assoc_prot_Cas5"/>
</dbReference>
<dbReference type="GO" id="GO:0043571">
    <property type="term" value="P:maintenance of CRISPR repeat elements"/>
    <property type="evidence" value="ECO:0007669"/>
    <property type="project" value="InterPro"/>
</dbReference>
<dbReference type="NCBIfam" id="TIGR02593">
    <property type="entry name" value="CRISPR_cas5"/>
    <property type="match status" value="1"/>
</dbReference>
<evidence type="ECO:0000256" key="1">
    <source>
        <dbReference type="ARBA" id="ARBA00023118"/>
    </source>
</evidence>
<dbReference type="GO" id="GO:0003723">
    <property type="term" value="F:RNA binding"/>
    <property type="evidence" value="ECO:0007669"/>
    <property type="project" value="InterPro"/>
</dbReference>
<dbReference type="STRING" id="1860102.ACCAA_600006"/>
<evidence type="ECO:0000313" key="2">
    <source>
        <dbReference type="EMBL" id="SBT08646.1"/>
    </source>
</evidence>
<name>A0A1A8XV91_9PROT</name>
<accession>A0A1A8XV91</accession>
<dbReference type="CDD" id="cd09645">
    <property type="entry name" value="Cas5_I-E"/>
    <property type="match status" value="1"/>
</dbReference>
<dbReference type="Pfam" id="PF09704">
    <property type="entry name" value="Cas_Cas5d"/>
    <property type="match status" value="1"/>
</dbReference>
<organism evidence="2 3">
    <name type="scientific">Candidatus Accumulibacter aalborgensis</name>
    <dbReference type="NCBI Taxonomy" id="1860102"/>
    <lineage>
        <taxon>Bacteria</taxon>
        <taxon>Pseudomonadati</taxon>
        <taxon>Pseudomonadota</taxon>
        <taxon>Betaproteobacteria</taxon>
        <taxon>Candidatus Accumulibacter</taxon>
    </lineage>
</organism>
<evidence type="ECO:0000313" key="3">
    <source>
        <dbReference type="Proteomes" id="UP000199169"/>
    </source>
</evidence>
<protein>
    <recommendedName>
        <fullName evidence="4">CRISPR-associated protein Cas5 family</fullName>
    </recommendedName>
</protein>
<dbReference type="InterPro" id="IPR010147">
    <property type="entry name" value="CRISPR-assoc_prot_CasD"/>
</dbReference>
<dbReference type="NCBIfam" id="TIGR01868">
    <property type="entry name" value="casD_Cas5e"/>
    <property type="match status" value="1"/>
</dbReference>
<dbReference type="Proteomes" id="UP000199169">
    <property type="component" value="Unassembled WGS sequence"/>
</dbReference>
<dbReference type="GO" id="GO:0051607">
    <property type="term" value="P:defense response to virus"/>
    <property type="evidence" value="ECO:0007669"/>
    <property type="project" value="UniProtKB-KW"/>
</dbReference>
<keyword evidence="1" id="KW-0051">Antiviral defense</keyword>
<sequence>MMAMDFLIFQLQAPLASWGDTAVGEYRPSIDYPGQSALVGLLGAALGLRREEEAAHAALAASYGFAVGIQSGGHLLRDYHTAQVPGQTALKKRPHATRRDELAVPKSDLHTILSTRDYRQDAASLVAVQAFDGAPRTLAELAEALQKPHFVLYLGRKSCPPAAPLHPLVLAADSALSAMEAYRAQIEAERRKHLDRKGRPPLEELAPIRKLAWSEGVAAGANIHLSTRRKDRLIRRRSWQFGDRIEHIALLAEES</sequence>
<dbReference type="InterPro" id="IPR013422">
    <property type="entry name" value="CRISPR-assoc_prot_Cas5_N"/>
</dbReference>
<keyword evidence="3" id="KW-1185">Reference proteome</keyword>
<proteinExistence type="predicted"/>
<dbReference type="Gene3D" id="3.30.70.2660">
    <property type="match status" value="1"/>
</dbReference>
<dbReference type="AlphaFoldDB" id="A0A1A8XV91"/>
<gene>
    <name evidence="2" type="ORF">ACCAA_600006</name>
</gene>
<reference evidence="2 3" key="1">
    <citation type="submission" date="2016-06" db="EMBL/GenBank/DDBJ databases">
        <authorList>
            <person name="Kjaerup R.B."/>
            <person name="Dalgaard T.S."/>
            <person name="Juul-Madsen H.R."/>
        </authorList>
    </citation>
    <scope>NUCLEOTIDE SEQUENCE [LARGE SCALE GENOMIC DNA]</scope>
    <source>
        <strain evidence="2">3</strain>
    </source>
</reference>
<evidence type="ECO:0008006" key="4">
    <source>
        <dbReference type="Google" id="ProtNLM"/>
    </source>
</evidence>